<dbReference type="InterPro" id="IPR027417">
    <property type="entry name" value="P-loop_NTPase"/>
</dbReference>
<reference evidence="2 3" key="1">
    <citation type="submission" date="2020-05" db="EMBL/GenBank/DDBJ databases">
        <authorList>
            <person name="Campoy J."/>
            <person name="Schneeberger K."/>
            <person name="Spophaly S."/>
        </authorList>
    </citation>
    <scope>NUCLEOTIDE SEQUENCE [LARGE SCALE GENOMIC DNA]</scope>
    <source>
        <strain evidence="2">PruArmRojPasFocal</strain>
    </source>
</reference>
<dbReference type="InterPro" id="IPR003959">
    <property type="entry name" value="ATPase_AAA_core"/>
</dbReference>
<dbReference type="SUPFAM" id="SSF52540">
    <property type="entry name" value="P-loop containing nucleoside triphosphate hydrolases"/>
    <property type="match status" value="1"/>
</dbReference>
<dbReference type="Gene3D" id="3.40.50.300">
    <property type="entry name" value="P-loop containing nucleotide triphosphate hydrolases"/>
    <property type="match status" value="1"/>
</dbReference>
<dbReference type="PANTHER" id="PTHR23077:SF117">
    <property type="entry name" value="AAA+ ATPASE DOMAIN-CONTAINING PROTEIN"/>
    <property type="match status" value="1"/>
</dbReference>
<accession>A0A6J5THI4</accession>
<organism evidence="2 3">
    <name type="scientific">Prunus armeniaca</name>
    <name type="common">Apricot</name>
    <name type="synonym">Armeniaca vulgaris</name>
    <dbReference type="NCBI Taxonomy" id="36596"/>
    <lineage>
        <taxon>Eukaryota</taxon>
        <taxon>Viridiplantae</taxon>
        <taxon>Streptophyta</taxon>
        <taxon>Embryophyta</taxon>
        <taxon>Tracheophyta</taxon>
        <taxon>Spermatophyta</taxon>
        <taxon>Magnoliopsida</taxon>
        <taxon>eudicotyledons</taxon>
        <taxon>Gunneridae</taxon>
        <taxon>Pentapetalae</taxon>
        <taxon>rosids</taxon>
        <taxon>fabids</taxon>
        <taxon>Rosales</taxon>
        <taxon>Rosaceae</taxon>
        <taxon>Amygdaloideae</taxon>
        <taxon>Amygdaleae</taxon>
        <taxon>Prunus</taxon>
    </lineage>
</organism>
<dbReference type="EMBL" id="CAEKDK010000001">
    <property type="protein sequence ID" value="CAB4263059.1"/>
    <property type="molecule type" value="Genomic_DNA"/>
</dbReference>
<dbReference type="GO" id="GO:0016887">
    <property type="term" value="F:ATP hydrolysis activity"/>
    <property type="evidence" value="ECO:0007669"/>
    <property type="project" value="InterPro"/>
</dbReference>
<evidence type="ECO:0000259" key="1">
    <source>
        <dbReference type="Pfam" id="PF00004"/>
    </source>
</evidence>
<dbReference type="Pfam" id="PF00004">
    <property type="entry name" value="AAA"/>
    <property type="match status" value="1"/>
</dbReference>
<dbReference type="Proteomes" id="UP000507222">
    <property type="component" value="Unassembled WGS sequence"/>
</dbReference>
<dbReference type="PANTHER" id="PTHR23077">
    <property type="entry name" value="AAA-FAMILY ATPASE"/>
    <property type="match status" value="1"/>
</dbReference>
<dbReference type="InterPro" id="IPR050168">
    <property type="entry name" value="AAA_ATPase_domain"/>
</dbReference>
<sequence>MYVGEGEAFLRNTFHIARVAAPSIIFIDEFDVVGAKRGGSLSNSSIVVGERILFTLLTEMDGSAEAKGVFVLAAANIPFA</sequence>
<feature type="domain" description="ATPase AAA-type core" evidence="1">
    <location>
        <begin position="1"/>
        <end position="78"/>
    </location>
</feature>
<protein>
    <recommendedName>
        <fullName evidence="1">ATPase AAA-type core domain-containing protein</fullName>
    </recommendedName>
</protein>
<evidence type="ECO:0000313" key="3">
    <source>
        <dbReference type="Proteomes" id="UP000507222"/>
    </source>
</evidence>
<proteinExistence type="predicted"/>
<evidence type="ECO:0000313" key="2">
    <source>
        <dbReference type="EMBL" id="CAB4263059.1"/>
    </source>
</evidence>
<gene>
    <name evidence="2" type="ORF">CURHAP_LOCUS2676</name>
</gene>
<name>A0A6J5THI4_PRUAR</name>
<dbReference type="AlphaFoldDB" id="A0A6J5THI4"/>
<dbReference type="GO" id="GO:0005524">
    <property type="term" value="F:ATP binding"/>
    <property type="evidence" value="ECO:0007669"/>
    <property type="project" value="InterPro"/>
</dbReference>